<proteinExistence type="predicted"/>
<organism evidence="1 2">
    <name type="scientific">Melastoma candidum</name>
    <dbReference type="NCBI Taxonomy" id="119954"/>
    <lineage>
        <taxon>Eukaryota</taxon>
        <taxon>Viridiplantae</taxon>
        <taxon>Streptophyta</taxon>
        <taxon>Embryophyta</taxon>
        <taxon>Tracheophyta</taxon>
        <taxon>Spermatophyta</taxon>
        <taxon>Magnoliopsida</taxon>
        <taxon>eudicotyledons</taxon>
        <taxon>Gunneridae</taxon>
        <taxon>Pentapetalae</taxon>
        <taxon>rosids</taxon>
        <taxon>malvids</taxon>
        <taxon>Myrtales</taxon>
        <taxon>Melastomataceae</taxon>
        <taxon>Melastomatoideae</taxon>
        <taxon>Melastomateae</taxon>
        <taxon>Melastoma</taxon>
    </lineage>
</organism>
<keyword evidence="2" id="KW-1185">Reference proteome</keyword>
<comment type="caution">
    <text evidence="1">The sequence shown here is derived from an EMBL/GenBank/DDBJ whole genome shotgun (WGS) entry which is preliminary data.</text>
</comment>
<gene>
    <name evidence="1" type="ORF">MLD38_000918</name>
</gene>
<dbReference type="Proteomes" id="UP001057402">
    <property type="component" value="Chromosome 1"/>
</dbReference>
<sequence>MERTMSIPLQPPTYGNLITILSIDGGGIRGIIPGTILAFLESELQKLDGPEARLADYFDVISGTSTGGLVTAMLASPDENNRPIFAAKDINDFYLENCPKIFPQETSLFAPIANFMKALFGPKYDGKYLHKLVREKLGERKLHQTITNVVIPTFDIKSLQPAIFSSFEVQKKPWINALMSDICISTSAAPTYLPAHYFKTKDSTGRIREFNLIDGGVAANNPTLVAMGEVTKQIMGGSSDYFPIKPMDYARFLVISLGTGTRKTEGKYTAQEAARWNVVGWLTAGGTPLIDVFTHASSDMVDFHLSAVFQALHIEQNYLRIQDDTLTGVLSSVDVATKENLNDLVKTGEALLKKPVTRMNMETGVNEPGTTRETNEDALKRFARILSEERHLRLVRSPSGTAMVSK</sequence>
<protein>
    <submittedName>
        <fullName evidence="1">Uncharacterized protein</fullName>
    </submittedName>
</protein>
<evidence type="ECO:0000313" key="2">
    <source>
        <dbReference type="Proteomes" id="UP001057402"/>
    </source>
</evidence>
<reference evidence="2" key="1">
    <citation type="journal article" date="2023" name="Front. Plant Sci.">
        <title>Chromosomal-level genome assembly of Melastoma candidum provides insights into trichome evolution.</title>
        <authorList>
            <person name="Zhong Y."/>
            <person name="Wu W."/>
            <person name="Sun C."/>
            <person name="Zou P."/>
            <person name="Liu Y."/>
            <person name="Dai S."/>
            <person name="Zhou R."/>
        </authorList>
    </citation>
    <scope>NUCLEOTIDE SEQUENCE [LARGE SCALE GENOMIC DNA]</scope>
</reference>
<evidence type="ECO:0000313" key="1">
    <source>
        <dbReference type="EMBL" id="KAI4388605.1"/>
    </source>
</evidence>
<accession>A0ACB9SB31</accession>
<name>A0ACB9SB31_9MYRT</name>
<dbReference type="EMBL" id="CM042880">
    <property type="protein sequence ID" value="KAI4388605.1"/>
    <property type="molecule type" value="Genomic_DNA"/>
</dbReference>